<dbReference type="GO" id="GO:0003677">
    <property type="term" value="F:DNA binding"/>
    <property type="evidence" value="ECO:0007669"/>
    <property type="project" value="UniProtKB-KW"/>
</dbReference>
<organism evidence="1 2">
    <name type="scientific">Alteromonas sediminis</name>
    <dbReference type="NCBI Taxonomy" id="2259342"/>
    <lineage>
        <taxon>Bacteria</taxon>
        <taxon>Pseudomonadati</taxon>
        <taxon>Pseudomonadota</taxon>
        <taxon>Gammaproteobacteria</taxon>
        <taxon>Alteromonadales</taxon>
        <taxon>Alteromonadaceae</taxon>
        <taxon>Alteromonas/Salinimonas group</taxon>
        <taxon>Alteromonas</taxon>
    </lineage>
</organism>
<evidence type="ECO:0000313" key="1">
    <source>
        <dbReference type="EMBL" id="RPJ66958.1"/>
    </source>
</evidence>
<name>A0A3N5ZBI6_9ALTE</name>
<dbReference type="RefSeq" id="WP_124026864.1">
    <property type="nucleotide sequence ID" value="NZ_JBHRSN010000015.1"/>
</dbReference>
<reference evidence="1 2" key="1">
    <citation type="submission" date="2018-11" db="EMBL/GenBank/DDBJ databases">
        <authorList>
            <person name="Ye M.-Q."/>
            <person name="Du Z.-J."/>
        </authorList>
    </citation>
    <scope>NUCLEOTIDE SEQUENCE [LARGE SCALE GENOMIC DNA]</scope>
    <source>
        <strain evidence="1 2">U0105</strain>
    </source>
</reference>
<comment type="caution">
    <text evidence="1">The sequence shown here is derived from an EMBL/GenBank/DDBJ whole genome shotgun (WGS) entry which is preliminary data.</text>
</comment>
<dbReference type="EMBL" id="RPOK01000002">
    <property type="protein sequence ID" value="RPJ66958.1"/>
    <property type="molecule type" value="Genomic_DNA"/>
</dbReference>
<dbReference type="Proteomes" id="UP000275281">
    <property type="component" value="Unassembled WGS sequence"/>
</dbReference>
<proteinExistence type="predicted"/>
<keyword evidence="2" id="KW-1185">Reference proteome</keyword>
<protein>
    <submittedName>
        <fullName evidence="1">DNA-binding protein</fullName>
    </submittedName>
</protein>
<sequence length="70" mass="7748">MASDNNYLSTKSSAEFLDLAEYTLRASRMAGGKLLGHPPPPHIKIGKTVRYSKIELENWLGKVAGKECEQ</sequence>
<gene>
    <name evidence="1" type="ORF">DRW07_05285</name>
</gene>
<dbReference type="AlphaFoldDB" id="A0A3N5ZBI6"/>
<keyword evidence="1" id="KW-0238">DNA-binding</keyword>
<accession>A0A3N5ZBI6</accession>
<evidence type="ECO:0000313" key="2">
    <source>
        <dbReference type="Proteomes" id="UP000275281"/>
    </source>
</evidence>